<feature type="transmembrane region" description="Helical" evidence="5">
    <location>
        <begin position="352"/>
        <end position="372"/>
    </location>
</feature>
<evidence type="ECO:0000256" key="4">
    <source>
        <dbReference type="ARBA" id="ARBA00023136"/>
    </source>
</evidence>
<dbReference type="InterPro" id="IPR012340">
    <property type="entry name" value="NA-bd_OB-fold"/>
</dbReference>
<dbReference type="PANTHER" id="PTHR33507:SF4">
    <property type="entry name" value="NODULATION COMPETITIVENESS PROTEIN NFED"/>
    <property type="match status" value="1"/>
</dbReference>
<evidence type="ECO:0000259" key="7">
    <source>
        <dbReference type="Pfam" id="PF24961"/>
    </source>
</evidence>
<dbReference type="GO" id="GO:0016020">
    <property type="term" value="C:membrane"/>
    <property type="evidence" value="ECO:0007669"/>
    <property type="project" value="UniProtKB-SubCell"/>
</dbReference>
<evidence type="ECO:0000259" key="6">
    <source>
        <dbReference type="Pfam" id="PF01957"/>
    </source>
</evidence>
<feature type="transmembrane region" description="Helical" evidence="5">
    <location>
        <begin position="320"/>
        <end position="346"/>
    </location>
</feature>
<evidence type="ECO:0000313" key="10">
    <source>
        <dbReference type="Proteomes" id="UP000280417"/>
    </source>
</evidence>
<evidence type="ECO:0000256" key="1">
    <source>
        <dbReference type="ARBA" id="ARBA00004141"/>
    </source>
</evidence>
<feature type="transmembrane region" description="Helical" evidence="5">
    <location>
        <begin position="296"/>
        <end position="313"/>
    </location>
</feature>
<dbReference type="SUPFAM" id="SSF52096">
    <property type="entry name" value="ClpP/crotonase"/>
    <property type="match status" value="1"/>
</dbReference>
<evidence type="ECO:0000256" key="2">
    <source>
        <dbReference type="ARBA" id="ARBA00022692"/>
    </source>
</evidence>
<dbReference type="Pfam" id="PF24961">
    <property type="entry name" value="NfeD_membrane"/>
    <property type="match status" value="1"/>
</dbReference>
<dbReference type="InterPro" id="IPR052165">
    <property type="entry name" value="Membrane_assoc_protease"/>
</dbReference>
<dbReference type="SUPFAM" id="SSF141322">
    <property type="entry name" value="NfeD domain-like"/>
    <property type="match status" value="1"/>
</dbReference>
<proteinExistence type="predicted"/>
<keyword evidence="4 5" id="KW-0472">Membrane</keyword>
<dbReference type="EMBL" id="QMQA01000073">
    <property type="protein sequence ID" value="RLE13850.1"/>
    <property type="molecule type" value="Genomic_DNA"/>
</dbReference>
<sequence length="444" mass="48512">MGKVAGRFKNGELSKVFISFVLTGFLLFSPFLSVKGEVPVVELVKIEGTISPATLEYIKKAFGYAKERKAQFVIIQLDTPGGLDISMREIIKLIMNADFPVVVYVAPKGARAASAGVFIALSSHILAMAPGTNIGAAHPVSLMGGMDKDMKEKVVNDAAAYIRSIAEKRNRNVEWAEKAVRESISATAEEALELKIADIIAENRQELLKKLQGKKILIDGKQITLNTRDVEVDFFQPGFKDRFLQRLADPNLAYILLMIGIWGIILEFFNPGILLPGIAGAICLILSFFALQLLPFSLVGLLLIILAVILFILETQITSYGALTIGGVIALTLGSLMLIEPSAIYLNIGWEYILAGVGVSVFLFIFIISYAIKAQFRKPVTGEEGLVGMVGVARTDLTPTGKVYIHGELWNAKSHSHHQIINKGEEVEVVKSDGMRLIVQKKEV</sequence>
<dbReference type="PANTHER" id="PTHR33507">
    <property type="entry name" value="INNER MEMBRANE PROTEIN YBBJ"/>
    <property type="match status" value="1"/>
</dbReference>
<dbReference type="Gene3D" id="2.40.50.140">
    <property type="entry name" value="Nucleic acid-binding proteins"/>
    <property type="match status" value="1"/>
</dbReference>
<dbReference type="AlphaFoldDB" id="A0A662DDJ6"/>
<dbReference type="Proteomes" id="UP000280417">
    <property type="component" value="Unassembled WGS sequence"/>
</dbReference>
<comment type="subcellular location">
    <subcellularLocation>
        <location evidence="1">Membrane</location>
        <topology evidence="1">Multi-pass membrane protein</topology>
    </subcellularLocation>
</comment>
<evidence type="ECO:0000256" key="3">
    <source>
        <dbReference type="ARBA" id="ARBA00022989"/>
    </source>
</evidence>
<evidence type="ECO:0000256" key="5">
    <source>
        <dbReference type="SAM" id="Phobius"/>
    </source>
</evidence>
<protein>
    <submittedName>
        <fullName evidence="9">Nodulation protein NfeD</fullName>
    </submittedName>
</protein>
<reference evidence="9 10" key="1">
    <citation type="submission" date="2018-06" db="EMBL/GenBank/DDBJ databases">
        <title>Extensive metabolic versatility and redundancy in microbially diverse, dynamic hydrothermal sediments.</title>
        <authorList>
            <person name="Dombrowski N."/>
            <person name="Teske A."/>
            <person name="Baker B.J."/>
        </authorList>
    </citation>
    <scope>NUCLEOTIDE SEQUENCE [LARGE SCALE GENOMIC DNA]</scope>
    <source>
        <strain evidence="9">B3_G15</strain>
    </source>
</reference>
<evidence type="ECO:0000259" key="8">
    <source>
        <dbReference type="Pfam" id="PF25145"/>
    </source>
</evidence>
<dbReference type="CDD" id="cd07020">
    <property type="entry name" value="Clp_protease_NfeD_1"/>
    <property type="match status" value="1"/>
</dbReference>
<feature type="domain" description="NfeD integral membrane" evidence="7">
    <location>
        <begin position="251"/>
        <end position="367"/>
    </location>
</feature>
<comment type="caution">
    <text evidence="9">The sequence shown here is derived from an EMBL/GenBank/DDBJ whole genome shotgun (WGS) entry which is preliminary data.</text>
</comment>
<evidence type="ECO:0000313" key="9">
    <source>
        <dbReference type="EMBL" id="RLE13850.1"/>
    </source>
</evidence>
<dbReference type="FunFam" id="3.90.226.10:FF:000089">
    <property type="entry name" value="Membrane-bound serine protease"/>
    <property type="match status" value="1"/>
</dbReference>
<keyword evidence="2 5" id="KW-0812">Transmembrane</keyword>
<name>A0A662DDJ6_UNCAE</name>
<dbReference type="InterPro" id="IPR056739">
    <property type="entry name" value="NfeD_membrane"/>
</dbReference>
<dbReference type="InterPro" id="IPR002810">
    <property type="entry name" value="NfeD-like_C"/>
</dbReference>
<organism evidence="9 10">
    <name type="scientific">Aerophobetes bacterium</name>
    <dbReference type="NCBI Taxonomy" id="2030807"/>
    <lineage>
        <taxon>Bacteria</taxon>
        <taxon>Candidatus Aerophobota</taxon>
    </lineage>
</organism>
<feature type="domain" description="NfeD-like C-terminal" evidence="6">
    <location>
        <begin position="384"/>
        <end position="441"/>
    </location>
</feature>
<dbReference type="InterPro" id="IPR056738">
    <property type="entry name" value="NfeD1b_N"/>
</dbReference>
<keyword evidence="3 5" id="KW-1133">Transmembrane helix</keyword>
<dbReference type="Gene3D" id="3.90.226.10">
    <property type="entry name" value="2-enoyl-CoA Hydratase, Chain A, domain 1"/>
    <property type="match status" value="1"/>
</dbReference>
<gene>
    <name evidence="9" type="ORF">DRJ04_03490</name>
</gene>
<dbReference type="InterPro" id="IPR029045">
    <property type="entry name" value="ClpP/crotonase-like_dom_sf"/>
</dbReference>
<feature type="domain" description="NfeD1b N-terminal" evidence="8">
    <location>
        <begin position="41"/>
        <end position="212"/>
    </location>
</feature>
<dbReference type="Pfam" id="PF25145">
    <property type="entry name" value="NfeD1b_N"/>
    <property type="match status" value="1"/>
</dbReference>
<accession>A0A662DDJ6</accession>
<feature type="transmembrane region" description="Helical" evidence="5">
    <location>
        <begin position="252"/>
        <end position="269"/>
    </location>
</feature>
<dbReference type="Pfam" id="PF01957">
    <property type="entry name" value="NfeD"/>
    <property type="match status" value="1"/>
</dbReference>